<dbReference type="EMBL" id="JAANAS010000034">
    <property type="protein sequence ID" value="NGZ89275.1"/>
    <property type="molecule type" value="Genomic_DNA"/>
</dbReference>
<sequence>MRYIYVFFILINAVSWGQTKLISADEMQEILQQESVQLIDVRSVEEFNENFVKGAQNIIYNEDFESNIQELDKSKPVVVYCQTGNRSKDCSSILLENGFKKVMELEDGLDQWIFEGKPTSTKLKNTSSKSAEKDNEK</sequence>
<dbReference type="SMART" id="SM00450">
    <property type="entry name" value="RHOD"/>
    <property type="match status" value="1"/>
</dbReference>
<dbReference type="Proteomes" id="UP000643701">
    <property type="component" value="Unassembled WGS sequence"/>
</dbReference>
<feature type="domain" description="Rhodanese" evidence="1">
    <location>
        <begin position="32"/>
        <end position="121"/>
    </location>
</feature>
<dbReference type="InterPro" id="IPR036873">
    <property type="entry name" value="Rhodanese-like_dom_sf"/>
</dbReference>
<dbReference type="Pfam" id="PF00581">
    <property type="entry name" value="Rhodanese"/>
    <property type="match status" value="1"/>
</dbReference>
<dbReference type="InterPro" id="IPR050229">
    <property type="entry name" value="GlpE_sulfurtransferase"/>
</dbReference>
<protein>
    <submittedName>
        <fullName evidence="2">Rhodanese-like domain-containing protein</fullName>
    </submittedName>
</protein>
<dbReference type="Gene3D" id="3.40.250.10">
    <property type="entry name" value="Rhodanese-like domain"/>
    <property type="match status" value="1"/>
</dbReference>
<dbReference type="InterPro" id="IPR001763">
    <property type="entry name" value="Rhodanese-like_dom"/>
</dbReference>
<comment type="caution">
    <text evidence="2">The sequence shown here is derived from an EMBL/GenBank/DDBJ whole genome shotgun (WGS) entry which is preliminary data.</text>
</comment>
<evidence type="ECO:0000313" key="3">
    <source>
        <dbReference type="Proteomes" id="UP000643701"/>
    </source>
</evidence>
<keyword evidence="3" id="KW-1185">Reference proteome</keyword>
<proteinExistence type="predicted"/>
<dbReference type="PANTHER" id="PTHR43031">
    <property type="entry name" value="FAD-DEPENDENT OXIDOREDUCTASE"/>
    <property type="match status" value="1"/>
</dbReference>
<accession>A0A967ACQ5</accession>
<gene>
    <name evidence="2" type="ORF">G7034_03310</name>
</gene>
<evidence type="ECO:0000259" key="1">
    <source>
        <dbReference type="PROSITE" id="PS50206"/>
    </source>
</evidence>
<organism evidence="2 3">
    <name type="scientific">Psychroflexus maritimus</name>
    <dbReference type="NCBI Taxonomy" id="2714865"/>
    <lineage>
        <taxon>Bacteria</taxon>
        <taxon>Pseudomonadati</taxon>
        <taxon>Bacteroidota</taxon>
        <taxon>Flavobacteriia</taxon>
        <taxon>Flavobacteriales</taxon>
        <taxon>Flavobacteriaceae</taxon>
        <taxon>Psychroflexus</taxon>
    </lineage>
</organism>
<dbReference type="RefSeq" id="WP_166399541.1">
    <property type="nucleotide sequence ID" value="NZ_JAANAS010000034.1"/>
</dbReference>
<name>A0A967ACQ5_9FLAO</name>
<dbReference type="PROSITE" id="PS50206">
    <property type="entry name" value="RHODANESE_3"/>
    <property type="match status" value="1"/>
</dbReference>
<dbReference type="CDD" id="cd00158">
    <property type="entry name" value="RHOD"/>
    <property type="match status" value="1"/>
</dbReference>
<dbReference type="SUPFAM" id="SSF52821">
    <property type="entry name" value="Rhodanese/Cell cycle control phosphatase"/>
    <property type="match status" value="1"/>
</dbReference>
<evidence type="ECO:0000313" key="2">
    <source>
        <dbReference type="EMBL" id="NGZ89275.1"/>
    </source>
</evidence>
<reference evidence="2" key="1">
    <citation type="submission" date="2020-03" db="EMBL/GenBank/DDBJ databases">
        <title>Psychroflexus Maritimus sp. nov., isolate from marine sediment.</title>
        <authorList>
            <person name="Zhong Y.-L."/>
        </authorList>
    </citation>
    <scope>NUCLEOTIDE SEQUENCE</scope>
    <source>
        <strain evidence="2">C1</strain>
    </source>
</reference>
<dbReference type="AlphaFoldDB" id="A0A967ACQ5"/>
<dbReference type="PANTHER" id="PTHR43031:SF1">
    <property type="entry name" value="PYRIDINE NUCLEOTIDE-DISULPHIDE OXIDOREDUCTASE"/>
    <property type="match status" value="1"/>
</dbReference>